<dbReference type="Proteomes" id="UP000622687">
    <property type="component" value="Unassembled WGS sequence"/>
</dbReference>
<feature type="transmembrane region" description="Helical" evidence="1">
    <location>
        <begin position="356"/>
        <end position="378"/>
    </location>
</feature>
<evidence type="ECO:0000256" key="2">
    <source>
        <dbReference type="SAM" id="SignalP"/>
    </source>
</evidence>
<evidence type="ECO:0000313" key="4">
    <source>
        <dbReference type="Proteomes" id="UP000622687"/>
    </source>
</evidence>
<protein>
    <submittedName>
        <fullName evidence="3">Stage III sporulation protein AE</fullName>
    </submittedName>
</protein>
<keyword evidence="1" id="KW-0472">Membrane</keyword>
<keyword evidence="2" id="KW-0732">Signal</keyword>
<dbReference type="InterPro" id="IPR014194">
    <property type="entry name" value="Spore_III_AE"/>
</dbReference>
<dbReference type="RefSeq" id="WP_211142520.1">
    <property type="nucleotide sequence ID" value="NZ_JAEEGB010000010.1"/>
</dbReference>
<evidence type="ECO:0000256" key="1">
    <source>
        <dbReference type="SAM" id="Phobius"/>
    </source>
</evidence>
<proteinExistence type="predicted"/>
<organism evidence="3 4">
    <name type="scientific">Clostridium aciditolerans</name>
    <dbReference type="NCBI Taxonomy" id="339861"/>
    <lineage>
        <taxon>Bacteria</taxon>
        <taxon>Bacillati</taxon>
        <taxon>Bacillota</taxon>
        <taxon>Clostridia</taxon>
        <taxon>Eubacteriales</taxon>
        <taxon>Clostridiaceae</taxon>
        <taxon>Clostridium</taxon>
    </lineage>
</organism>
<dbReference type="Pfam" id="PF09546">
    <property type="entry name" value="Spore_III_AE"/>
    <property type="match status" value="1"/>
</dbReference>
<feature type="transmembrane region" description="Helical" evidence="1">
    <location>
        <begin position="238"/>
        <end position="259"/>
    </location>
</feature>
<feature type="transmembrane region" description="Helical" evidence="1">
    <location>
        <begin position="128"/>
        <end position="146"/>
    </location>
</feature>
<dbReference type="EMBL" id="JAEEGB010000010">
    <property type="protein sequence ID" value="MBI6873046.1"/>
    <property type="molecule type" value="Genomic_DNA"/>
</dbReference>
<sequence length="387" mass="42301">MKKIILVLLMIFVTSFNVKALEVNNINIDTREKVETEQIEKFYDYISNMKTKYELLKDIEAKTYVKDFIKTGDGKVSTKKLLNALGIYMFKEIAASLKLLALLVVIALICALLTNLQKAFSGESLSNIAYFACYSLLIIIMAKSFYIGVDTARSTMKEMTDFMTAIVPILIMLIASVGGFVEAAVMDPIIIGTITISAKIFMDIIIPIICMTFVLQFVNNMSEEYKISKLTKLLNQVAMWGQGIVMTIFIGIITIRGITAKTIDEVTAKTAKFAVDNFVPIVGKSLSDAVSTVAGYSILLKNALSSLGLVILIAIVLFPIIKLLIMSLLYKFTAALIEPISDSRLVNCISAAGDSLVLVTACLISVSVMFFIMIAIIASAGKVMMGG</sequence>
<keyword evidence="1" id="KW-1133">Transmembrane helix</keyword>
<reference evidence="3" key="1">
    <citation type="submission" date="2020-12" db="EMBL/GenBank/DDBJ databases">
        <title>Clostridium thailandense sp. nov., a novel acetogenic bacterium isolated from peat land soil in Thailand.</title>
        <authorList>
            <person name="Chaikitkaew S."/>
            <person name="Birkeland N.K."/>
        </authorList>
    </citation>
    <scope>NUCLEOTIDE SEQUENCE</scope>
    <source>
        <strain evidence="3">DSM 17425</strain>
    </source>
</reference>
<accession>A0A934M6H4</accession>
<feature type="transmembrane region" description="Helical" evidence="1">
    <location>
        <begin position="307"/>
        <end position="330"/>
    </location>
</feature>
<feature type="signal peptide" evidence="2">
    <location>
        <begin position="1"/>
        <end position="20"/>
    </location>
</feature>
<feature type="transmembrane region" description="Helical" evidence="1">
    <location>
        <begin position="198"/>
        <end position="218"/>
    </location>
</feature>
<name>A0A934M6H4_9CLOT</name>
<evidence type="ECO:0000313" key="3">
    <source>
        <dbReference type="EMBL" id="MBI6873046.1"/>
    </source>
</evidence>
<dbReference type="AlphaFoldDB" id="A0A934M6H4"/>
<dbReference type="NCBIfam" id="TIGR02829">
    <property type="entry name" value="spore_III_AE"/>
    <property type="match status" value="1"/>
</dbReference>
<feature type="transmembrane region" description="Helical" evidence="1">
    <location>
        <begin position="166"/>
        <end position="186"/>
    </location>
</feature>
<gene>
    <name evidence="3" type="primary">spoIIIAE</name>
    <name evidence="3" type="ORF">I6U51_10065</name>
</gene>
<comment type="caution">
    <text evidence="3">The sequence shown here is derived from an EMBL/GenBank/DDBJ whole genome shotgun (WGS) entry which is preliminary data.</text>
</comment>
<keyword evidence="4" id="KW-1185">Reference proteome</keyword>
<feature type="transmembrane region" description="Helical" evidence="1">
    <location>
        <begin position="93"/>
        <end position="116"/>
    </location>
</feature>
<feature type="chain" id="PRO_5038038828" evidence="2">
    <location>
        <begin position="21"/>
        <end position="387"/>
    </location>
</feature>
<keyword evidence="1" id="KW-0812">Transmembrane</keyword>